<keyword evidence="1" id="KW-1133">Transmembrane helix</keyword>
<keyword evidence="1" id="KW-0812">Transmembrane</keyword>
<comment type="caution">
    <text evidence="2">The sequence shown here is derived from an EMBL/GenBank/DDBJ whole genome shotgun (WGS) entry which is preliminary data.</text>
</comment>
<organism evidence="2 3">
    <name type="scientific">Halalkalibacter wakoensis JCM 9140</name>
    <dbReference type="NCBI Taxonomy" id="1236970"/>
    <lineage>
        <taxon>Bacteria</taxon>
        <taxon>Bacillati</taxon>
        <taxon>Bacillota</taxon>
        <taxon>Bacilli</taxon>
        <taxon>Bacillales</taxon>
        <taxon>Bacillaceae</taxon>
        <taxon>Halalkalibacter</taxon>
    </lineage>
</organism>
<keyword evidence="1" id="KW-0472">Membrane</keyword>
<gene>
    <name evidence="2" type="ORF">JCM9140_1905</name>
</gene>
<evidence type="ECO:0008006" key="4">
    <source>
        <dbReference type="Google" id="ProtNLM"/>
    </source>
</evidence>
<name>W4Q3D1_9BACI</name>
<feature type="transmembrane region" description="Helical" evidence="1">
    <location>
        <begin position="53"/>
        <end position="75"/>
    </location>
</feature>
<reference evidence="2" key="1">
    <citation type="journal article" date="2014" name="Genome Announc.">
        <title>Draft Genome Sequences of Three Alkaliphilic Bacillus Strains, Bacillus wakoensis JCM 9140T, Bacillus akibai JCM 9157T, and Bacillus hemicellulosilyticus JCM 9152T.</title>
        <authorList>
            <person name="Yuki M."/>
            <person name="Oshima K."/>
            <person name="Suda W."/>
            <person name="Oshida Y."/>
            <person name="Kitamura K."/>
            <person name="Iida T."/>
            <person name="Hattori M."/>
            <person name="Ohkuma M."/>
        </authorList>
    </citation>
    <scope>NUCLEOTIDE SEQUENCE [LARGE SCALE GENOMIC DNA]</scope>
    <source>
        <strain evidence="2">JCM 9140</strain>
    </source>
</reference>
<dbReference type="InterPro" id="IPR021683">
    <property type="entry name" value="DUF3267"/>
</dbReference>
<dbReference type="RefSeq" id="WP_034744927.1">
    <property type="nucleotide sequence ID" value="NZ_BAUT01000015.1"/>
</dbReference>
<dbReference type="Pfam" id="PF11667">
    <property type="entry name" value="DUF3267"/>
    <property type="match status" value="1"/>
</dbReference>
<accession>W4Q3D1</accession>
<dbReference type="Proteomes" id="UP000018890">
    <property type="component" value="Unassembled WGS sequence"/>
</dbReference>
<protein>
    <recommendedName>
        <fullName evidence="4">Zincin peptidase</fullName>
    </recommendedName>
</protein>
<sequence>MNCWKTIRLNRDYGTLRLMMYSGCTMLFSFLFYYLVVSSLISTTESPNISLPLFVISIIALLFFHKVLHLLPLWICGKKANVKTNWLSAIPVYSVRFSKPLARNVYLISLLTPVLVITTTGALASAMFPTYLAYISILSSIHFGVAFYDILFASYLIKAPKQSYVENHEEGFHILVKQAF</sequence>
<feature type="transmembrane region" description="Helical" evidence="1">
    <location>
        <begin position="20"/>
        <end position="41"/>
    </location>
</feature>
<proteinExistence type="predicted"/>
<feature type="transmembrane region" description="Helical" evidence="1">
    <location>
        <begin position="105"/>
        <end position="128"/>
    </location>
</feature>
<dbReference type="STRING" id="1236970.JCM9140_1905"/>
<dbReference type="AlphaFoldDB" id="W4Q3D1"/>
<evidence type="ECO:0000313" key="2">
    <source>
        <dbReference type="EMBL" id="GAE25884.1"/>
    </source>
</evidence>
<dbReference type="OrthoDB" id="2360495at2"/>
<keyword evidence="3" id="KW-1185">Reference proteome</keyword>
<evidence type="ECO:0000256" key="1">
    <source>
        <dbReference type="SAM" id="Phobius"/>
    </source>
</evidence>
<feature type="transmembrane region" description="Helical" evidence="1">
    <location>
        <begin position="134"/>
        <end position="157"/>
    </location>
</feature>
<evidence type="ECO:0000313" key="3">
    <source>
        <dbReference type="Proteomes" id="UP000018890"/>
    </source>
</evidence>
<dbReference type="EMBL" id="BAUT01000015">
    <property type="protein sequence ID" value="GAE25884.1"/>
    <property type="molecule type" value="Genomic_DNA"/>
</dbReference>